<dbReference type="AlphaFoldDB" id="A0A7R8W0E7"/>
<protein>
    <submittedName>
        <fullName evidence="2">Uncharacterized protein</fullName>
    </submittedName>
</protein>
<reference evidence="2" key="1">
    <citation type="submission" date="2020-11" db="EMBL/GenBank/DDBJ databases">
        <authorList>
            <person name="Tran Van P."/>
        </authorList>
    </citation>
    <scope>NUCLEOTIDE SEQUENCE</scope>
</reference>
<dbReference type="Pfam" id="PF03097">
    <property type="entry name" value="BRO1"/>
    <property type="match status" value="1"/>
</dbReference>
<sequence length="300" mass="33851">MAFFYFHRNPFKSTTPVDFELKLATPDTAAIKVLSELRQSRSALIQLLPILDQNPDRVEDALKTYLSLLYGFKPADAPTDHSKLAASVGYKWTHTMLPAAQAKSVHDVHFEIICMCQNVAFWFMKHAAKVASSSKELSGDDMKRVHTALKKAASLLQFVETSVLPELRERPQGGSANRDIDARLMCAYTNQCTGEAQEITLARAVDLKHKPGLISQLANTTYQMFNTAANAIQEMDVKVFGKWHKYLLFKAHLYLSAAYTYSGENLLSLDKCGESIRAIQESVKREYYFHGRSADREEFQ</sequence>
<accession>A0A7R8W0E7</accession>
<comment type="similarity">
    <text evidence="1">Belongs to the BROX family.</text>
</comment>
<dbReference type="PANTHER" id="PTHR23032:SF13">
    <property type="entry name" value="BRO1 DOMAIN-CONTAINING PROTEIN BROX"/>
    <property type="match status" value="1"/>
</dbReference>
<dbReference type="OrthoDB" id="10266451at2759"/>
<dbReference type="InterPro" id="IPR004328">
    <property type="entry name" value="BRO1_dom"/>
</dbReference>
<dbReference type="PROSITE" id="PS51180">
    <property type="entry name" value="BRO1"/>
    <property type="match status" value="1"/>
</dbReference>
<dbReference type="InterPro" id="IPR038898">
    <property type="entry name" value="BROX"/>
</dbReference>
<gene>
    <name evidence="2" type="ORF">CTOB1V02_LOCUS464</name>
</gene>
<dbReference type="InterPro" id="IPR038499">
    <property type="entry name" value="BRO1_sf"/>
</dbReference>
<name>A0A7R8W0E7_9CRUS</name>
<dbReference type="PANTHER" id="PTHR23032">
    <property type="entry name" value="BRO1 DOMAIN-CONTAINING PROTEIN BROX"/>
    <property type="match status" value="1"/>
</dbReference>
<evidence type="ECO:0000313" key="2">
    <source>
        <dbReference type="EMBL" id="CAD7222456.1"/>
    </source>
</evidence>
<evidence type="ECO:0000256" key="1">
    <source>
        <dbReference type="ARBA" id="ARBA00008901"/>
    </source>
</evidence>
<proteinExistence type="inferred from homology"/>
<dbReference type="EMBL" id="OB660060">
    <property type="protein sequence ID" value="CAD7222456.1"/>
    <property type="molecule type" value="Genomic_DNA"/>
</dbReference>
<dbReference type="SMART" id="SM01041">
    <property type="entry name" value="BRO1"/>
    <property type="match status" value="1"/>
</dbReference>
<organism evidence="2">
    <name type="scientific">Cyprideis torosa</name>
    <dbReference type="NCBI Taxonomy" id="163714"/>
    <lineage>
        <taxon>Eukaryota</taxon>
        <taxon>Metazoa</taxon>
        <taxon>Ecdysozoa</taxon>
        <taxon>Arthropoda</taxon>
        <taxon>Crustacea</taxon>
        <taxon>Oligostraca</taxon>
        <taxon>Ostracoda</taxon>
        <taxon>Podocopa</taxon>
        <taxon>Podocopida</taxon>
        <taxon>Cytherocopina</taxon>
        <taxon>Cytheroidea</taxon>
        <taxon>Cytherideidae</taxon>
        <taxon>Cyprideis</taxon>
    </lineage>
</organism>
<dbReference type="Gene3D" id="1.25.40.280">
    <property type="entry name" value="alix/aip1 like domains"/>
    <property type="match status" value="1"/>
</dbReference>
<feature type="non-terminal residue" evidence="2">
    <location>
        <position position="300"/>
    </location>
</feature>